<keyword evidence="2 3" id="KW-0413">Isomerase</keyword>
<dbReference type="InterPro" id="IPR004785">
    <property type="entry name" value="RpiB"/>
</dbReference>
<protein>
    <submittedName>
        <fullName evidence="3">Ribose 5-phosphate isomerase B</fullName>
        <ecNumber evidence="3">5.3.1.6</ecNumber>
    </submittedName>
</protein>
<dbReference type="RefSeq" id="WP_230842762.1">
    <property type="nucleotide sequence ID" value="NZ_CP063845.1"/>
</dbReference>
<keyword evidence="4" id="KW-1185">Reference proteome</keyword>
<sequence>MKLVIGSDHGAYELKEELKTWLGEHEYAFEDVGTHNGERCDYPLVAQSVAEKIQRGEADRGILLCGTGIGISIAANKFDGIRAALAHDHYTARMSREHNDANVLAMGGRVLGPEVAKDVLETWLSTEFGGERHQRRLDQIQSFEAPKTPQTVGS</sequence>
<dbReference type="Proteomes" id="UP001054846">
    <property type="component" value="Chromosome"/>
</dbReference>
<dbReference type="GO" id="GO:0004751">
    <property type="term" value="F:ribose-5-phosphate isomerase activity"/>
    <property type="evidence" value="ECO:0007669"/>
    <property type="project" value="UniProtKB-EC"/>
</dbReference>
<dbReference type="Gene3D" id="3.40.1400.10">
    <property type="entry name" value="Sugar-phosphate isomerase, RpiB/LacA/LacB"/>
    <property type="match status" value="1"/>
</dbReference>
<dbReference type="InterPro" id="IPR051812">
    <property type="entry name" value="SPI_LacAB/RpiB"/>
</dbReference>
<dbReference type="NCBIfam" id="NF004051">
    <property type="entry name" value="PRK05571.1"/>
    <property type="match status" value="1"/>
</dbReference>
<dbReference type="NCBIfam" id="TIGR00689">
    <property type="entry name" value="rpiB_lacA_lacB"/>
    <property type="match status" value="1"/>
</dbReference>
<proteinExistence type="inferred from homology"/>
<gene>
    <name evidence="3" type="primary">rpiB</name>
    <name evidence="3" type="ORF">ISF26_04620</name>
</gene>
<evidence type="ECO:0000256" key="1">
    <source>
        <dbReference type="ARBA" id="ARBA00008754"/>
    </source>
</evidence>
<comment type="similarity">
    <text evidence="1">Belongs to the LacAB/RpiB family.</text>
</comment>
<evidence type="ECO:0000256" key="2">
    <source>
        <dbReference type="ARBA" id="ARBA00023235"/>
    </source>
</evidence>
<dbReference type="InterPro" id="IPR036569">
    <property type="entry name" value="RpiB_LacA_LacB_sf"/>
</dbReference>
<dbReference type="SUPFAM" id="SSF89623">
    <property type="entry name" value="Ribose/Galactose isomerase RpiB/AlsB"/>
    <property type="match status" value="1"/>
</dbReference>
<evidence type="ECO:0000313" key="4">
    <source>
        <dbReference type="Proteomes" id="UP001054846"/>
    </source>
</evidence>
<dbReference type="PIRSF" id="PIRSF005384">
    <property type="entry name" value="RpiB_LacA_B"/>
    <property type="match status" value="1"/>
</dbReference>
<dbReference type="InterPro" id="IPR003500">
    <property type="entry name" value="RpiB_LacA_LacB"/>
</dbReference>
<dbReference type="PANTHER" id="PTHR43732">
    <property type="entry name" value="RIBOSE 5-PHOSPHATE ISOMERASE-RELATED"/>
    <property type="match status" value="1"/>
</dbReference>
<dbReference type="Pfam" id="PF02502">
    <property type="entry name" value="LacAB_rpiB"/>
    <property type="match status" value="1"/>
</dbReference>
<dbReference type="NCBIfam" id="TIGR01120">
    <property type="entry name" value="rpiB"/>
    <property type="match status" value="1"/>
</dbReference>
<dbReference type="EMBL" id="CP063845">
    <property type="protein sequence ID" value="UFP95535.1"/>
    <property type="molecule type" value="Genomic_DNA"/>
</dbReference>
<dbReference type="EC" id="5.3.1.6" evidence="3"/>
<name>A0ABY3PPH7_9CYAN</name>
<reference evidence="3 4" key="1">
    <citation type="journal article" date="2021" name="Genome Biol. Evol.">
        <title>Complete Genome Sequencing of a Novel Gloeobacter Species from a Waterfall Cave in Mexico.</title>
        <authorList>
            <person name="Saw J.H."/>
            <person name="Cardona T."/>
            <person name="Montejano G."/>
        </authorList>
    </citation>
    <scope>NUCLEOTIDE SEQUENCE [LARGE SCALE GENOMIC DNA]</scope>
    <source>
        <strain evidence="3">MG652769</strain>
    </source>
</reference>
<accession>A0ABY3PPH7</accession>
<evidence type="ECO:0000313" key="3">
    <source>
        <dbReference type="EMBL" id="UFP95535.1"/>
    </source>
</evidence>
<dbReference type="PANTHER" id="PTHR43732:SF1">
    <property type="entry name" value="RIBOSE 5-PHOSPHATE ISOMERASE"/>
    <property type="match status" value="1"/>
</dbReference>
<organism evidence="3 4">
    <name type="scientific">Gloeobacter morelensis MG652769</name>
    <dbReference type="NCBI Taxonomy" id="2781736"/>
    <lineage>
        <taxon>Bacteria</taxon>
        <taxon>Bacillati</taxon>
        <taxon>Cyanobacteriota</taxon>
        <taxon>Cyanophyceae</taxon>
        <taxon>Gloeobacterales</taxon>
        <taxon>Gloeobacteraceae</taxon>
        <taxon>Gloeobacter</taxon>
        <taxon>Gloeobacter morelensis</taxon>
    </lineage>
</organism>